<comment type="caution">
    <text evidence="2">The sequence shown here is derived from an EMBL/GenBank/DDBJ whole genome shotgun (WGS) entry which is preliminary data.</text>
</comment>
<sequence length="154" mass="15632">MTSAQLGFHGGTLTTRATLSAVILLVTAAALTACDDGTSKAESKPSAAPSKAVTTAPATPGVDAVAKATGIPPKPTGAARARLLRALAAAAPAAARYEDKALDAARNQCGAINRSGQRLDHLASQRFTYKDVTTTEAQGKQINQALKATGFCIV</sequence>
<dbReference type="EMBL" id="JBHTMM010000129">
    <property type="protein sequence ID" value="MFD1312628.1"/>
    <property type="molecule type" value="Genomic_DNA"/>
</dbReference>
<gene>
    <name evidence="2" type="ORF">ACFQ5X_43510</name>
</gene>
<proteinExistence type="predicted"/>
<organism evidence="2 3">
    <name type="scientific">Streptomyces kaempferi</name>
    <dbReference type="NCBI Taxonomy" id="333725"/>
    <lineage>
        <taxon>Bacteria</taxon>
        <taxon>Bacillati</taxon>
        <taxon>Actinomycetota</taxon>
        <taxon>Actinomycetes</taxon>
        <taxon>Kitasatosporales</taxon>
        <taxon>Streptomycetaceae</taxon>
        <taxon>Streptomyces</taxon>
    </lineage>
</organism>
<dbReference type="RefSeq" id="WP_381233681.1">
    <property type="nucleotide sequence ID" value="NZ_JBHSKH010000012.1"/>
</dbReference>
<dbReference type="Proteomes" id="UP001597058">
    <property type="component" value="Unassembled WGS sequence"/>
</dbReference>
<reference evidence="3" key="1">
    <citation type="journal article" date="2019" name="Int. J. Syst. Evol. Microbiol.">
        <title>The Global Catalogue of Microorganisms (GCM) 10K type strain sequencing project: providing services to taxonomists for standard genome sequencing and annotation.</title>
        <authorList>
            <consortium name="The Broad Institute Genomics Platform"/>
            <consortium name="The Broad Institute Genome Sequencing Center for Infectious Disease"/>
            <person name="Wu L."/>
            <person name="Ma J."/>
        </authorList>
    </citation>
    <scope>NUCLEOTIDE SEQUENCE [LARGE SCALE GENOMIC DNA]</scope>
    <source>
        <strain evidence="3">CGMCC 4.7020</strain>
    </source>
</reference>
<keyword evidence="3" id="KW-1185">Reference proteome</keyword>
<evidence type="ECO:0000313" key="2">
    <source>
        <dbReference type="EMBL" id="MFD1312628.1"/>
    </source>
</evidence>
<accession>A0ABW3XWI2</accession>
<name>A0ABW3XWI2_9ACTN</name>
<evidence type="ECO:0008006" key="4">
    <source>
        <dbReference type="Google" id="ProtNLM"/>
    </source>
</evidence>
<evidence type="ECO:0000313" key="3">
    <source>
        <dbReference type="Proteomes" id="UP001597058"/>
    </source>
</evidence>
<evidence type="ECO:0000256" key="1">
    <source>
        <dbReference type="SAM" id="MobiDB-lite"/>
    </source>
</evidence>
<protein>
    <recommendedName>
        <fullName evidence="4">DUF732 domain-containing protein</fullName>
    </recommendedName>
</protein>
<feature type="region of interest" description="Disordered" evidence="1">
    <location>
        <begin position="37"/>
        <end position="58"/>
    </location>
</feature>